<accession>A0A7G5H1J5</accession>
<sequence>MKVLLKAIDGLDRFKGGLEMENACGQIVPQAKRENPVNVPVINAQDPNDKLGPIGVNVSHYISAKDTLGYLIRFENYATATADAQYVQILDTLARTKFDFATF</sequence>
<evidence type="ECO:0000313" key="3">
    <source>
        <dbReference type="Proteomes" id="UP000515369"/>
    </source>
</evidence>
<dbReference type="InterPro" id="IPR055353">
    <property type="entry name" value="DUF7619"/>
</dbReference>
<organism evidence="2 3">
    <name type="scientific">Spirosoma foliorum</name>
    <dbReference type="NCBI Taxonomy" id="2710596"/>
    <lineage>
        <taxon>Bacteria</taxon>
        <taxon>Pseudomonadati</taxon>
        <taxon>Bacteroidota</taxon>
        <taxon>Cytophagia</taxon>
        <taxon>Cytophagales</taxon>
        <taxon>Cytophagaceae</taxon>
        <taxon>Spirosoma</taxon>
    </lineage>
</organism>
<proteinExistence type="predicted"/>
<dbReference type="Pfam" id="PF24595">
    <property type="entry name" value="DUF7619"/>
    <property type="match status" value="1"/>
</dbReference>
<protein>
    <recommendedName>
        <fullName evidence="1">DUF7619 domain-containing protein</fullName>
    </recommendedName>
</protein>
<gene>
    <name evidence="2" type="ORF">H3H32_08865</name>
</gene>
<dbReference type="AlphaFoldDB" id="A0A7G5H1J5"/>
<feature type="domain" description="DUF7619" evidence="1">
    <location>
        <begin position="46"/>
        <end position="103"/>
    </location>
</feature>
<dbReference type="Proteomes" id="UP000515369">
    <property type="component" value="Chromosome"/>
</dbReference>
<evidence type="ECO:0000313" key="2">
    <source>
        <dbReference type="EMBL" id="QMW04987.1"/>
    </source>
</evidence>
<dbReference type="KEGG" id="sfol:H3H32_08865"/>
<name>A0A7G5H1J5_9BACT</name>
<dbReference type="EMBL" id="CP059732">
    <property type="protein sequence ID" value="QMW04987.1"/>
    <property type="molecule type" value="Genomic_DNA"/>
</dbReference>
<evidence type="ECO:0000259" key="1">
    <source>
        <dbReference type="Pfam" id="PF24595"/>
    </source>
</evidence>
<reference evidence="2 3" key="1">
    <citation type="submission" date="2020-07" db="EMBL/GenBank/DDBJ databases">
        <title>Spirosoma foliorum sp. nov., isolated from the leaves on the Nejang mountain Korea, Republic of.</title>
        <authorList>
            <person name="Ho H."/>
            <person name="Lee Y.-J."/>
            <person name="Nurcahyanto D.-A."/>
            <person name="Kim S.-G."/>
        </authorList>
    </citation>
    <scope>NUCLEOTIDE SEQUENCE [LARGE SCALE GENOMIC DNA]</scope>
    <source>
        <strain evidence="2 3">PL0136</strain>
    </source>
</reference>
<dbReference type="RefSeq" id="WP_182462336.1">
    <property type="nucleotide sequence ID" value="NZ_CP059732.1"/>
</dbReference>
<keyword evidence="3" id="KW-1185">Reference proteome</keyword>